<proteinExistence type="predicted"/>
<feature type="non-terminal residue" evidence="2">
    <location>
        <position position="1"/>
    </location>
</feature>
<feature type="region of interest" description="Disordered" evidence="1">
    <location>
        <begin position="1"/>
        <end position="34"/>
    </location>
</feature>
<comment type="caution">
    <text evidence="2">The sequence shown here is derived from an EMBL/GenBank/DDBJ whole genome shotgun (WGS) entry which is preliminary data.</text>
</comment>
<evidence type="ECO:0000256" key="1">
    <source>
        <dbReference type="SAM" id="MobiDB-lite"/>
    </source>
</evidence>
<keyword evidence="3" id="KW-1185">Reference proteome</keyword>
<dbReference type="EMBL" id="JAFIQO010000253">
    <property type="protein sequence ID" value="MBP0058595.1"/>
    <property type="molecule type" value="Genomic_DNA"/>
</dbReference>
<gene>
    <name evidence="2" type="ORF">JYQ75_14720</name>
</gene>
<dbReference type="Proteomes" id="UP001315001">
    <property type="component" value="Unassembled WGS sequence"/>
</dbReference>
<evidence type="ECO:0000313" key="2">
    <source>
        <dbReference type="EMBL" id="MBP0058595.1"/>
    </source>
</evidence>
<name>A0ABS3ZMN6_9FIRM</name>
<organism evidence="2 3">
    <name type="scientific">Anaerobutyricum soehngenii</name>
    <dbReference type="NCBI Taxonomy" id="105843"/>
    <lineage>
        <taxon>Bacteria</taxon>
        <taxon>Bacillati</taxon>
        <taxon>Bacillota</taxon>
        <taxon>Clostridia</taxon>
        <taxon>Lachnospirales</taxon>
        <taxon>Lachnospiraceae</taxon>
        <taxon>Anaerobutyricum</taxon>
    </lineage>
</organism>
<evidence type="ECO:0000313" key="3">
    <source>
        <dbReference type="Proteomes" id="UP001315001"/>
    </source>
</evidence>
<accession>A0ABS3ZMN6</accession>
<sequence>EEQRDMVSEIETEDTDCKEPAGKPDREGREVSVPMDELVEEGREETAGLTRQEYMNSLDIKEVSSYISHFLSEEILRCPALIEKWLKDCVNEEGQSV</sequence>
<feature type="compositionally biased region" description="Basic and acidic residues" evidence="1">
    <location>
        <begin position="15"/>
        <end position="30"/>
    </location>
</feature>
<reference evidence="2 3" key="1">
    <citation type="submission" date="2021-02" db="EMBL/GenBank/DDBJ databases">
        <title>Lactate utilizing bacteria of the human gut.</title>
        <authorList>
            <person name="Sheridan P.O."/>
        </authorList>
    </citation>
    <scope>NUCLEOTIDE SEQUENCE [LARGE SCALE GENOMIC DNA]</scope>
    <source>
        <strain evidence="2 3">HTF-83D</strain>
    </source>
</reference>
<protein>
    <submittedName>
        <fullName evidence="2">Uncharacterized protein</fullName>
    </submittedName>
</protein>
<dbReference type="RefSeq" id="WP_209294142.1">
    <property type="nucleotide sequence ID" value="NZ_JAFIQO010000253.1"/>
</dbReference>